<dbReference type="InterPro" id="IPR036291">
    <property type="entry name" value="NAD(P)-bd_dom_sf"/>
</dbReference>
<dbReference type="AlphaFoldDB" id="A0A4R6WL31"/>
<comment type="caution">
    <text evidence="4">The sequence shown here is derived from an EMBL/GenBank/DDBJ whole genome shotgun (WGS) entry which is preliminary data.</text>
</comment>
<dbReference type="GO" id="GO:0051287">
    <property type="term" value="F:NAD binding"/>
    <property type="evidence" value="ECO:0007669"/>
    <property type="project" value="InterPro"/>
</dbReference>
<organism evidence="4 5">
    <name type="scientific">Dongia mobilis</name>
    <dbReference type="NCBI Taxonomy" id="578943"/>
    <lineage>
        <taxon>Bacteria</taxon>
        <taxon>Pseudomonadati</taxon>
        <taxon>Pseudomonadota</taxon>
        <taxon>Alphaproteobacteria</taxon>
        <taxon>Rhodospirillales</taxon>
        <taxon>Dongiaceae</taxon>
        <taxon>Dongia</taxon>
    </lineage>
</organism>
<dbReference type="InterPro" id="IPR029753">
    <property type="entry name" value="D-isomer_DH_CS"/>
</dbReference>
<keyword evidence="5" id="KW-1185">Reference proteome</keyword>
<gene>
    <name evidence="4" type="ORF">A8950_2473</name>
</gene>
<evidence type="ECO:0000313" key="5">
    <source>
        <dbReference type="Proteomes" id="UP000295783"/>
    </source>
</evidence>
<dbReference type="EMBL" id="SNYW01000009">
    <property type="protein sequence ID" value="TDQ81405.1"/>
    <property type="molecule type" value="Genomic_DNA"/>
</dbReference>
<sequence>MAILYAAEADEAAQWRQSLLSLDPGLDIRDWPDWGAADDIDFVIVGGRAPGDLSIFPRLKAIQSTWAGVNHLLRSSGLPPDVPIARMVDRGLTESMSEFIVYHVMDELRGGPALRAAQRERRWLETTPRFPRDLTVGILGLGTLGGDAAAKLATIGFHVRGWSRTQKDVPDGVDLFVGAAALPNFCADLDVVVCLLPLTAETENILCADLFRHCRMGALLVNAARGAHLNEADLLAALADGRIGRAVLDVFRTEPLPDEHPFWRHPAITISPHVAAITRAGTGAEDILANFRRAMAGEKLRNEVDRDKGY</sequence>
<accession>A0A4R6WL31</accession>
<evidence type="ECO:0000313" key="4">
    <source>
        <dbReference type="EMBL" id="TDQ81405.1"/>
    </source>
</evidence>
<proteinExistence type="predicted"/>
<keyword evidence="1" id="KW-0560">Oxidoreductase</keyword>
<name>A0A4R6WL31_9PROT</name>
<evidence type="ECO:0000259" key="3">
    <source>
        <dbReference type="Pfam" id="PF02826"/>
    </source>
</evidence>
<keyword evidence="2" id="KW-0520">NAD</keyword>
<reference evidence="4 5" key="1">
    <citation type="submission" date="2019-03" db="EMBL/GenBank/DDBJ databases">
        <title>Genomic Encyclopedia of Type Strains, Phase III (KMG-III): the genomes of soil and plant-associated and newly described type strains.</title>
        <authorList>
            <person name="Whitman W."/>
        </authorList>
    </citation>
    <scope>NUCLEOTIDE SEQUENCE [LARGE SCALE GENOMIC DNA]</scope>
    <source>
        <strain evidence="4 5">CGMCC 1.7660</strain>
    </source>
</reference>
<dbReference type="Proteomes" id="UP000295783">
    <property type="component" value="Unassembled WGS sequence"/>
</dbReference>
<dbReference type="PANTHER" id="PTHR43333:SF1">
    <property type="entry name" value="D-ISOMER SPECIFIC 2-HYDROXYACID DEHYDROGENASE NAD-BINDING DOMAIN-CONTAINING PROTEIN"/>
    <property type="match status" value="1"/>
</dbReference>
<protein>
    <submittedName>
        <fullName evidence="4">Glyoxylate/hydroxypyruvate reductase A</fullName>
    </submittedName>
</protein>
<evidence type="ECO:0000256" key="2">
    <source>
        <dbReference type="ARBA" id="ARBA00023027"/>
    </source>
</evidence>
<evidence type="ECO:0000256" key="1">
    <source>
        <dbReference type="ARBA" id="ARBA00023002"/>
    </source>
</evidence>
<dbReference type="Gene3D" id="3.40.50.720">
    <property type="entry name" value="NAD(P)-binding Rossmann-like Domain"/>
    <property type="match status" value="2"/>
</dbReference>
<dbReference type="SUPFAM" id="SSF51735">
    <property type="entry name" value="NAD(P)-binding Rossmann-fold domains"/>
    <property type="match status" value="1"/>
</dbReference>
<dbReference type="PANTHER" id="PTHR43333">
    <property type="entry name" value="2-HACID_DH_C DOMAIN-CONTAINING PROTEIN"/>
    <property type="match status" value="1"/>
</dbReference>
<dbReference type="CDD" id="cd12164">
    <property type="entry name" value="GDH_like_2"/>
    <property type="match status" value="1"/>
</dbReference>
<dbReference type="RefSeq" id="WP_133613962.1">
    <property type="nucleotide sequence ID" value="NZ_SNYW01000009.1"/>
</dbReference>
<feature type="domain" description="D-isomer specific 2-hydroxyacid dehydrogenase NAD-binding" evidence="3">
    <location>
        <begin position="103"/>
        <end position="275"/>
    </location>
</feature>
<dbReference type="PROSITE" id="PS00671">
    <property type="entry name" value="D_2_HYDROXYACID_DH_3"/>
    <property type="match status" value="1"/>
</dbReference>
<dbReference type="InterPro" id="IPR006140">
    <property type="entry name" value="D-isomer_DH_NAD-bd"/>
</dbReference>
<keyword evidence="4" id="KW-0670">Pyruvate</keyword>
<dbReference type="OrthoDB" id="9787219at2"/>
<dbReference type="GO" id="GO:0016616">
    <property type="term" value="F:oxidoreductase activity, acting on the CH-OH group of donors, NAD or NADP as acceptor"/>
    <property type="evidence" value="ECO:0007669"/>
    <property type="project" value="UniProtKB-ARBA"/>
</dbReference>
<dbReference type="Pfam" id="PF02826">
    <property type="entry name" value="2-Hacid_dh_C"/>
    <property type="match status" value="1"/>
</dbReference>